<keyword evidence="1" id="KW-0378">Hydrolase</keyword>
<dbReference type="InterPro" id="IPR023214">
    <property type="entry name" value="HAD_sf"/>
</dbReference>
<dbReference type="SFLD" id="SFLDG01140">
    <property type="entry name" value="C2.B:_Phosphomannomutase_and_P"/>
    <property type="match status" value="1"/>
</dbReference>
<dbReference type="NCBIfam" id="TIGR00099">
    <property type="entry name" value="Cof-subfamily"/>
    <property type="match status" value="1"/>
</dbReference>
<dbReference type="EMBL" id="UHED01000001">
    <property type="protein sequence ID" value="SUM81925.1"/>
    <property type="molecule type" value="Genomic_DNA"/>
</dbReference>
<dbReference type="CDD" id="cd07518">
    <property type="entry name" value="HAD_YbiV-Like"/>
    <property type="match status" value="1"/>
</dbReference>
<protein>
    <submittedName>
        <fullName evidence="1">Hydrolase</fullName>
        <ecNumber evidence="1">3.1.3.23</ecNumber>
    </submittedName>
</protein>
<dbReference type="Pfam" id="PF08282">
    <property type="entry name" value="Hydrolase_3"/>
    <property type="match status" value="1"/>
</dbReference>
<dbReference type="Gene3D" id="3.40.50.1000">
    <property type="entry name" value="HAD superfamily/HAD-like"/>
    <property type="match status" value="1"/>
</dbReference>
<dbReference type="GO" id="GO:0050308">
    <property type="term" value="F:sugar-phosphatase activity"/>
    <property type="evidence" value="ECO:0007669"/>
    <property type="project" value="UniProtKB-EC"/>
</dbReference>
<dbReference type="SUPFAM" id="SSF56784">
    <property type="entry name" value="HAD-like"/>
    <property type="match status" value="1"/>
</dbReference>
<dbReference type="EC" id="3.1.3.23" evidence="1"/>
<accession>A0A380HJY2</accession>
<dbReference type="PANTHER" id="PTHR10000:SF53">
    <property type="entry name" value="5-AMINO-6-(5-PHOSPHO-D-RIBITYLAMINO)URACIL PHOSPHATASE YBJI-RELATED"/>
    <property type="match status" value="1"/>
</dbReference>
<reference evidence="1 2" key="1">
    <citation type="submission" date="2018-06" db="EMBL/GenBank/DDBJ databases">
        <authorList>
            <consortium name="Pathogen Informatics"/>
            <person name="Doyle S."/>
        </authorList>
    </citation>
    <scope>NUCLEOTIDE SEQUENCE [LARGE SCALE GENOMIC DNA]</scope>
    <source>
        <strain evidence="1 2">NCTC7688</strain>
    </source>
</reference>
<dbReference type="Proteomes" id="UP000254707">
    <property type="component" value="Unassembled WGS sequence"/>
</dbReference>
<sequence length="267" mass="30464">MIKAIAVDKDGTFLKSDHTYDKAYFDRLYQKIVQQNIKFIVASGNQYAQLRSFFPDKVDNITFVAENGAVTYQNDALLTAHYFDQQLIFEVLEMIHQTYHISDVVLSGIHSAYVSDESSDEFLNFIRNYYYDIKKVASFNEITEDHFVKIALRIKDEDLVKQVTNEIEQRYKGKIRAVTSGNDSVDLILPSVNKGVAIKELLKEWDIQQDELLAFGDANNDLEMLGLTIHSYAMANCSDELAAIAKHRAPSNDESGVLQVIELYLQQ</sequence>
<dbReference type="InterPro" id="IPR000150">
    <property type="entry name" value="Cof"/>
</dbReference>
<dbReference type="NCBIfam" id="TIGR01484">
    <property type="entry name" value="HAD-SF-IIB"/>
    <property type="match status" value="1"/>
</dbReference>
<name>A0A380HJY2_STASA</name>
<dbReference type="PANTHER" id="PTHR10000">
    <property type="entry name" value="PHOSPHOSERINE PHOSPHATASE"/>
    <property type="match status" value="1"/>
</dbReference>
<proteinExistence type="predicted"/>
<dbReference type="Gene3D" id="3.30.1240.10">
    <property type="match status" value="1"/>
</dbReference>
<dbReference type="AlphaFoldDB" id="A0A380HJY2"/>
<gene>
    <name evidence="1" type="primary">supH</name>
    <name evidence="1" type="ORF">NCTC7688_00420</name>
</gene>
<dbReference type="InterPro" id="IPR036412">
    <property type="entry name" value="HAD-like_sf"/>
</dbReference>
<dbReference type="RefSeq" id="WP_115340453.1">
    <property type="nucleotide sequence ID" value="NZ_UHED01000001.1"/>
</dbReference>
<dbReference type="InterPro" id="IPR006379">
    <property type="entry name" value="HAD-SF_hydro_IIB"/>
</dbReference>
<organism evidence="1 2">
    <name type="scientific">Staphylococcus saprophyticus</name>
    <dbReference type="NCBI Taxonomy" id="29385"/>
    <lineage>
        <taxon>Bacteria</taxon>
        <taxon>Bacillati</taxon>
        <taxon>Bacillota</taxon>
        <taxon>Bacilli</taxon>
        <taxon>Bacillales</taxon>
        <taxon>Staphylococcaceae</taxon>
        <taxon>Staphylococcus</taxon>
    </lineage>
</organism>
<evidence type="ECO:0000313" key="1">
    <source>
        <dbReference type="EMBL" id="SUM81925.1"/>
    </source>
</evidence>
<dbReference type="GO" id="GO:0000287">
    <property type="term" value="F:magnesium ion binding"/>
    <property type="evidence" value="ECO:0007669"/>
    <property type="project" value="TreeGrafter"/>
</dbReference>
<dbReference type="SFLD" id="SFLDS00003">
    <property type="entry name" value="Haloacid_Dehalogenase"/>
    <property type="match status" value="1"/>
</dbReference>
<dbReference type="GO" id="GO:0005829">
    <property type="term" value="C:cytosol"/>
    <property type="evidence" value="ECO:0007669"/>
    <property type="project" value="TreeGrafter"/>
</dbReference>
<evidence type="ECO:0000313" key="2">
    <source>
        <dbReference type="Proteomes" id="UP000254707"/>
    </source>
</evidence>